<organism evidence="1 2">
    <name type="scientific">Sungkyunkwania multivorans</name>
    <dbReference type="NCBI Taxonomy" id="1173618"/>
    <lineage>
        <taxon>Bacteria</taxon>
        <taxon>Pseudomonadati</taxon>
        <taxon>Bacteroidota</taxon>
        <taxon>Flavobacteriia</taxon>
        <taxon>Flavobacteriales</taxon>
        <taxon>Flavobacteriaceae</taxon>
        <taxon>Sungkyunkwania</taxon>
    </lineage>
</organism>
<evidence type="ECO:0000313" key="2">
    <source>
        <dbReference type="Proteomes" id="UP001596978"/>
    </source>
</evidence>
<comment type="caution">
    <text evidence="1">The sequence shown here is derived from an EMBL/GenBank/DDBJ whole genome shotgun (WGS) entry which is preliminary data.</text>
</comment>
<dbReference type="Proteomes" id="UP001596978">
    <property type="component" value="Unassembled WGS sequence"/>
</dbReference>
<keyword evidence="2" id="KW-1185">Reference proteome</keyword>
<evidence type="ECO:0000313" key="1">
    <source>
        <dbReference type="EMBL" id="MFD0861748.1"/>
    </source>
</evidence>
<reference evidence="2" key="1">
    <citation type="journal article" date="2019" name="Int. J. Syst. Evol. Microbiol.">
        <title>The Global Catalogue of Microorganisms (GCM) 10K type strain sequencing project: providing services to taxonomists for standard genome sequencing and annotation.</title>
        <authorList>
            <consortium name="The Broad Institute Genomics Platform"/>
            <consortium name="The Broad Institute Genome Sequencing Center for Infectious Disease"/>
            <person name="Wu L."/>
            <person name="Ma J."/>
        </authorList>
    </citation>
    <scope>NUCLEOTIDE SEQUENCE [LARGE SCALE GENOMIC DNA]</scope>
    <source>
        <strain evidence="2">CCUG 62952</strain>
    </source>
</reference>
<proteinExistence type="predicted"/>
<evidence type="ECO:0008006" key="3">
    <source>
        <dbReference type="Google" id="ProtNLM"/>
    </source>
</evidence>
<sequence length="133" mass="15803">MRSLEKLAIASFMLLSTNIIFAQQRFNRTLSPEAQQERIEKQVENYSDKLQLDDLQKALLKANLEEFSQKQLDILQATGTREEKRASLRDLRAAQDRELSEFLDDEQMTLFDQIRQNQREKRRGSRFQKRDPQ</sequence>
<name>A0ABW3CVI7_9FLAO</name>
<gene>
    <name evidence="1" type="ORF">ACFQ1M_05985</name>
</gene>
<dbReference type="EMBL" id="JBHTJH010000004">
    <property type="protein sequence ID" value="MFD0861748.1"/>
    <property type="molecule type" value="Genomic_DNA"/>
</dbReference>
<protein>
    <recommendedName>
        <fullName evidence="3">P pilus assembly/Cpx signaling pathway, periplasmic inhibitor/zinc-resistance associated protein</fullName>
    </recommendedName>
</protein>
<accession>A0ABW3CVI7</accession>
<dbReference type="RefSeq" id="WP_386405345.1">
    <property type="nucleotide sequence ID" value="NZ_JBHTJH010000004.1"/>
</dbReference>